<feature type="compositionally biased region" description="Basic and acidic residues" evidence="1">
    <location>
        <begin position="359"/>
        <end position="379"/>
    </location>
</feature>
<feature type="compositionally biased region" description="Low complexity" evidence="1">
    <location>
        <begin position="240"/>
        <end position="251"/>
    </location>
</feature>
<feature type="compositionally biased region" description="Polar residues" evidence="1">
    <location>
        <begin position="269"/>
        <end position="289"/>
    </location>
</feature>
<reference evidence="2" key="1">
    <citation type="submission" date="2019-06" db="EMBL/GenBank/DDBJ databases">
        <authorList>
            <person name="Zheng W."/>
        </authorList>
    </citation>
    <scope>NUCLEOTIDE SEQUENCE</scope>
    <source>
        <strain evidence="2">QDHG01</strain>
    </source>
</reference>
<feature type="region of interest" description="Disordered" evidence="1">
    <location>
        <begin position="1"/>
        <end position="20"/>
    </location>
</feature>
<evidence type="ECO:0000313" key="3">
    <source>
        <dbReference type="Proteomes" id="UP000785679"/>
    </source>
</evidence>
<feature type="compositionally biased region" description="Basic and acidic residues" evidence="1">
    <location>
        <begin position="124"/>
        <end position="135"/>
    </location>
</feature>
<organism evidence="2 3">
    <name type="scientific">Halteria grandinella</name>
    <dbReference type="NCBI Taxonomy" id="5974"/>
    <lineage>
        <taxon>Eukaryota</taxon>
        <taxon>Sar</taxon>
        <taxon>Alveolata</taxon>
        <taxon>Ciliophora</taxon>
        <taxon>Intramacronucleata</taxon>
        <taxon>Spirotrichea</taxon>
        <taxon>Stichotrichia</taxon>
        <taxon>Sporadotrichida</taxon>
        <taxon>Halteriidae</taxon>
        <taxon>Halteria</taxon>
    </lineage>
</organism>
<proteinExistence type="predicted"/>
<name>A0A8J8NVT0_HALGN</name>
<feature type="compositionally biased region" description="Polar residues" evidence="1">
    <location>
        <begin position="383"/>
        <end position="392"/>
    </location>
</feature>
<feature type="compositionally biased region" description="Basic and acidic residues" evidence="1">
    <location>
        <begin position="100"/>
        <end position="113"/>
    </location>
</feature>
<feature type="region of interest" description="Disordered" evidence="1">
    <location>
        <begin position="73"/>
        <end position="220"/>
    </location>
</feature>
<evidence type="ECO:0000256" key="1">
    <source>
        <dbReference type="SAM" id="MobiDB-lite"/>
    </source>
</evidence>
<feature type="compositionally biased region" description="Low complexity" evidence="1">
    <location>
        <begin position="324"/>
        <end position="337"/>
    </location>
</feature>
<feature type="compositionally biased region" description="Basic and acidic residues" evidence="1">
    <location>
        <begin position="302"/>
        <end position="312"/>
    </location>
</feature>
<accession>A0A8J8NVT0</accession>
<gene>
    <name evidence="2" type="ORF">FGO68_gene14687</name>
</gene>
<comment type="caution">
    <text evidence="2">The sequence shown here is derived from an EMBL/GenBank/DDBJ whole genome shotgun (WGS) entry which is preliminary data.</text>
</comment>
<keyword evidence="3" id="KW-1185">Reference proteome</keyword>
<dbReference type="EMBL" id="RRYP01006598">
    <property type="protein sequence ID" value="TNV81086.1"/>
    <property type="molecule type" value="Genomic_DNA"/>
</dbReference>
<dbReference type="AlphaFoldDB" id="A0A8J8NVT0"/>
<dbReference type="Proteomes" id="UP000785679">
    <property type="component" value="Unassembled WGS sequence"/>
</dbReference>
<evidence type="ECO:0000313" key="2">
    <source>
        <dbReference type="EMBL" id="TNV81086.1"/>
    </source>
</evidence>
<sequence>MRIHAPHESEDSEESSEKPVITVIEPKIKRKIVVDRQQEFEDGQVHANVYQQNQSHQLVERVQSKVESKFSQQTIQQAKEKAAAQKPNISEKTQKKQHHITMEDGQKKPKEATNSKIDGVKPNGEAKHKIKEAEKLNLQNSAGGAIKKKHTQIAGKPSELKKTQVVPVPPGKEPQAQRTSKNAPKTLEPIPKKDAGATQIPKIKANSQFRVPDKDEPTTPVLTIQNVNSKLQNFRGGGLQSSLQKLQQNDLKQSKKEEAQANRMATKFVKQSSVGPQNNSQPQENSEFSENAVLQIKGKIQKKPDESLARNESEEDDQRDEQEPIPSSESGNNSSPEKAQNLLQLEEESESELEISSTVKKEMAKNPDDQESQRVKMDEADVQETSPNTNEVSHGDGSNIANVHKSSKLRQAAD</sequence>
<feature type="region of interest" description="Disordered" evidence="1">
    <location>
        <begin position="233"/>
        <end position="414"/>
    </location>
</feature>
<protein>
    <submittedName>
        <fullName evidence="2">Uncharacterized protein</fullName>
    </submittedName>
</protein>